<comment type="caution">
    <text evidence="9">The sequence shown here is derived from an EMBL/GenBank/DDBJ whole genome shotgun (WGS) entry which is preliminary data.</text>
</comment>
<evidence type="ECO:0000256" key="5">
    <source>
        <dbReference type="ARBA" id="ARBA00022692"/>
    </source>
</evidence>
<protein>
    <submittedName>
        <fullName evidence="9">Outer membrane protein TolC</fullName>
    </submittedName>
</protein>
<dbReference type="RefSeq" id="WP_179491901.1">
    <property type="nucleotide sequence ID" value="NZ_JACCCW010000002.1"/>
</dbReference>
<feature type="chain" id="PRO_5030713345" evidence="8">
    <location>
        <begin position="19"/>
        <end position="441"/>
    </location>
</feature>
<dbReference type="InterPro" id="IPR051906">
    <property type="entry name" value="TolC-like"/>
</dbReference>
<name>A0A7Y9PII0_9BACT</name>
<dbReference type="GO" id="GO:0015288">
    <property type="term" value="F:porin activity"/>
    <property type="evidence" value="ECO:0007669"/>
    <property type="project" value="TreeGrafter"/>
</dbReference>
<keyword evidence="4" id="KW-1134">Transmembrane beta strand</keyword>
<gene>
    <name evidence="9" type="ORF">HDF17_002796</name>
</gene>
<dbReference type="SUPFAM" id="SSF56954">
    <property type="entry name" value="Outer membrane efflux proteins (OEP)"/>
    <property type="match status" value="1"/>
</dbReference>
<keyword evidence="7" id="KW-0998">Cell outer membrane</keyword>
<evidence type="ECO:0000256" key="2">
    <source>
        <dbReference type="ARBA" id="ARBA00007613"/>
    </source>
</evidence>
<dbReference type="AlphaFoldDB" id="A0A7Y9PII0"/>
<evidence type="ECO:0000256" key="6">
    <source>
        <dbReference type="ARBA" id="ARBA00023136"/>
    </source>
</evidence>
<organism evidence="9 10">
    <name type="scientific">Granulicella arctica</name>
    <dbReference type="NCBI Taxonomy" id="940613"/>
    <lineage>
        <taxon>Bacteria</taxon>
        <taxon>Pseudomonadati</taxon>
        <taxon>Acidobacteriota</taxon>
        <taxon>Terriglobia</taxon>
        <taxon>Terriglobales</taxon>
        <taxon>Acidobacteriaceae</taxon>
        <taxon>Granulicella</taxon>
    </lineage>
</organism>
<proteinExistence type="inferred from homology"/>
<evidence type="ECO:0000256" key="8">
    <source>
        <dbReference type="SAM" id="SignalP"/>
    </source>
</evidence>
<dbReference type="PANTHER" id="PTHR30026:SF20">
    <property type="entry name" value="OUTER MEMBRANE PROTEIN TOLC"/>
    <property type="match status" value="1"/>
</dbReference>
<comment type="similarity">
    <text evidence="2">Belongs to the outer membrane factor (OMF) (TC 1.B.17) family.</text>
</comment>
<dbReference type="GO" id="GO:1990281">
    <property type="term" value="C:efflux pump complex"/>
    <property type="evidence" value="ECO:0007669"/>
    <property type="project" value="TreeGrafter"/>
</dbReference>
<keyword evidence="5" id="KW-0812">Transmembrane</keyword>
<dbReference type="InterPro" id="IPR003423">
    <property type="entry name" value="OMP_efflux"/>
</dbReference>
<accession>A0A7Y9PII0</accession>
<evidence type="ECO:0000256" key="4">
    <source>
        <dbReference type="ARBA" id="ARBA00022452"/>
    </source>
</evidence>
<evidence type="ECO:0000256" key="3">
    <source>
        <dbReference type="ARBA" id="ARBA00022448"/>
    </source>
</evidence>
<keyword evidence="3" id="KW-0813">Transport</keyword>
<reference evidence="9 10" key="1">
    <citation type="submission" date="2020-07" db="EMBL/GenBank/DDBJ databases">
        <title>Genomic Encyclopedia of Type Strains, Phase IV (KMG-V): Genome sequencing to study the core and pangenomes of soil and plant-associated prokaryotes.</title>
        <authorList>
            <person name="Whitman W."/>
        </authorList>
    </citation>
    <scope>NUCLEOTIDE SEQUENCE [LARGE SCALE GENOMIC DNA]</scope>
    <source>
        <strain evidence="9 10">X4EP2</strain>
    </source>
</reference>
<keyword evidence="10" id="KW-1185">Reference proteome</keyword>
<evidence type="ECO:0000256" key="7">
    <source>
        <dbReference type="ARBA" id="ARBA00023237"/>
    </source>
</evidence>
<keyword evidence="6" id="KW-0472">Membrane</keyword>
<evidence type="ECO:0000313" key="9">
    <source>
        <dbReference type="EMBL" id="NYF80476.1"/>
    </source>
</evidence>
<dbReference type="GO" id="GO:0009279">
    <property type="term" value="C:cell outer membrane"/>
    <property type="evidence" value="ECO:0007669"/>
    <property type="project" value="UniProtKB-SubCell"/>
</dbReference>
<dbReference type="EMBL" id="JACCCW010000002">
    <property type="protein sequence ID" value="NYF80476.1"/>
    <property type="molecule type" value="Genomic_DNA"/>
</dbReference>
<dbReference type="GO" id="GO:0015562">
    <property type="term" value="F:efflux transmembrane transporter activity"/>
    <property type="evidence" value="ECO:0007669"/>
    <property type="project" value="InterPro"/>
</dbReference>
<sequence>MVVLFFATCVASPCGAIAQQPSPSTPVSIDLTQALSRAEANEPAFAASTAASRVAGIDRSIAQAALLPSATYHNQYLYTQPNGGKNQAGSTGSQAAPRFITNNAVHEYASQVVVNETIGLQQWTAVSSASAAAAIASAELEIARRGLVATVVNLFYGSLTANRKLVVAERATTEAASFTTLTQQREAAREGAHADVVKAQLQQQQRDLELIDAQLQADRSRLELAILLFPDPRTPYTLTVSYSDPAPLATKTQIEAEATHKNPELESAIASLRASSLAITSARAAYLPDLGLNFTYGVDAEQLATRGPEGVHNLGYSASATLDIPLWNWLSTQHRVRQAQILRDATKVALSATQRRLVAQLDESYAEASAAHDQLQSLDLSVSTATESLHLTRLRYTSGEATVLEIVDAQNSLTTAELAREDGVLRYQTALANLQILTGTL</sequence>
<comment type="subcellular location">
    <subcellularLocation>
        <location evidence="1">Cell outer membrane</location>
    </subcellularLocation>
</comment>
<dbReference type="Gene3D" id="1.20.1600.10">
    <property type="entry name" value="Outer membrane efflux proteins (OEP)"/>
    <property type="match status" value="1"/>
</dbReference>
<feature type="signal peptide" evidence="8">
    <location>
        <begin position="1"/>
        <end position="18"/>
    </location>
</feature>
<dbReference type="PANTHER" id="PTHR30026">
    <property type="entry name" value="OUTER MEMBRANE PROTEIN TOLC"/>
    <property type="match status" value="1"/>
</dbReference>
<keyword evidence="8" id="KW-0732">Signal</keyword>
<dbReference type="Proteomes" id="UP000589520">
    <property type="component" value="Unassembled WGS sequence"/>
</dbReference>
<evidence type="ECO:0000256" key="1">
    <source>
        <dbReference type="ARBA" id="ARBA00004442"/>
    </source>
</evidence>
<dbReference type="Pfam" id="PF02321">
    <property type="entry name" value="OEP"/>
    <property type="match status" value="1"/>
</dbReference>
<evidence type="ECO:0000313" key="10">
    <source>
        <dbReference type="Proteomes" id="UP000589520"/>
    </source>
</evidence>